<dbReference type="SUPFAM" id="SSF49879">
    <property type="entry name" value="SMAD/FHA domain"/>
    <property type="match status" value="1"/>
</dbReference>
<accession>A0A426TWP3</accession>
<dbReference type="Proteomes" id="UP000280307">
    <property type="component" value="Unassembled WGS sequence"/>
</dbReference>
<evidence type="ECO:0000259" key="1">
    <source>
        <dbReference type="Pfam" id="PF00498"/>
    </source>
</evidence>
<dbReference type="EMBL" id="RSAS01000563">
    <property type="protein sequence ID" value="RRR70024.1"/>
    <property type="molecule type" value="Genomic_DNA"/>
</dbReference>
<comment type="caution">
    <text evidence="2">The sequence shown here is derived from an EMBL/GenBank/DDBJ whole genome shotgun (WGS) entry which is preliminary data.</text>
</comment>
<evidence type="ECO:0000313" key="3">
    <source>
        <dbReference type="Proteomes" id="UP000280307"/>
    </source>
</evidence>
<name>A0A426TWP3_9CHLR</name>
<dbReference type="AlphaFoldDB" id="A0A426TWP3"/>
<dbReference type="InterPro" id="IPR008984">
    <property type="entry name" value="SMAD_FHA_dom_sf"/>
</dbReference>
<evidence type="ECO:0000313" key="2">
    <source>
        <dbReference type="EMBL" id="RRR70024.1"/>
    </source>
</evidence>
<sequence length="217" mass="23447">MRTIAERTTMTTRQDNLTVTLHWLHAGQEQTTTVVCEDSPPAQLLPLLLAGCNLAANQPYQLREGAADGRALREAIALSAQGIRSGCHLWLSDKVVERRVRCLISLPDGGDILAPTRGIALTRSWLLQLLALSNPTAHAREITLLEQRNSAFAYVSKRPHCTIRPNMDGAWIVASERNDIATLLNGVRLAPGVPAPIADGDRLTLGDGGLGLRLGLV</sequence>
<dbReference type="Pfam" id="PF00498">
    <property type="entry name" value="FHA"/>
    <property type="match status" value="1"/>
</dbReference>
<proteinExistence type="predicted"/>
<reference evidence="2 3" key="1">
    <citation type="submission" date="2018-12" db="EMBL/GenBank/DDBJ databases">
        <title>Genome Sequence of Candidatus Viridilinea halotolerans isolated from saline sulfide-rich spring.</title>
        <authorList>
            <person name="Grouzdev D.S."/>
            <person name="Burganskaya E.I."/>
            <person name="Krutkina M.S."/>
            <person name="Sukhacheva M.V."/>
            <person name="Gorlenko V.M."/>
        </authorList>
    </citation>
    <scope>NUCLEOTIDE SEQUENCE [LARGE SCALE GENOMIC DNA]</scope>
    <source>
        <strain evidence="2">Chok-6</strain>
    </source>
</reference>
<dbReference type="Gene3D" id="2.60.200.20">
    <property type="match status" value="1"/>
</dbReference>
<dbReference type="InterPro" id="IPR000253">
    <property type="entry name" value="FHA_dom"/>
</dbReference>
<feature type="domain" description="FHA" evidence="1">
    <location>
        <begin position="158"/>
        <end position="206"/>
    </location>
</feature>
<organism evidence="2 3">
    <name type="scientific">Candidatus Viridilinea halotolerans</name>
    <dbReference type="NCBI Taxonomy" id="2491704"/>
    <lineage>
        <taxon>Bacteria</taxon>
        <taxon>Bacillati</taxon>
        <taxon>Chloroflexota</taxon>
        <taxon>Chloroflexia</taxon>
        <taxon>Chloroflexales</taxon>
        <taxon>Chloroflexineae</taxon>
        <taxon>Oscillochloridaceae</taxon>
        <taxon>Candidatus Viridilinea</taxon>
    </lineage>
</organism>
<protein>
    <submittedName>
        <fullName evidence="2">FHA domain-containing protein</fullName>
    </submittedName>
</protein>
<gene>
    <name evidence="2" type="ORF">EI684_14060</name>
</gene>